<accession>B9L755</accession>
<dbReference type="Gene3D" id="3.10.28.20">
    <property type="entry name" value="Acetamidase/Formamidase-like domains"/>
    <property type="match status" value="1"/>
</dbReference>
<dbReference type="OrthoDB" id="5333383at2"/>
<dbReference type="InterPro" id="IPR024952">
    <property type="entry name" value="LPP20-like_dom"/>
</dbReference>
<gene>
    <name evidence="2" type="ordered locus">NAMH_0020</name>
</gene>
<name>B9L755_NAUPA</name>
<dbReference type="PROSITE" id="PS51257">
    <property type="entry name" value="PROKAR_LIPOPROTEIN"/>
    <property type="match status" value="1"/>
</dbReference>
<organism evidence="2 3">
    <name type="scientific">Nautilia profundicola (strain ATCC BAA-1463 / DSM 18972 / AmH)</name>
    <dbReference type="NCBI Taxonomy" id="598659"/>
    <lineage>
        <taxon>Bacteria</taxon>
        <taxon>Pseudomonadati</taxon>
        <taxon>Campylobacterota</taxon>
        <taxon>Epsilonproteobacteria</taxon>
        <taxon>Nautiliales</taxon>
        <taxon>Nautiliaceae</taxon>
        <taxon>Nautilia</taxon>
    </lineage>
</organism>
<keyword evidence="3" id="KW-1185">Reference proteome</keyword>
<dbReference type="Pfam" id="PF02169">
    <property type="entry name" value="LPP20"/>
    <property type="match status" value="1"/>
</dbReference>
<keyword evidence="2" id="KW-0449">Lipoprotein</keyword>
<dbReference type="Proteomes" id="UP000000448">
    <property type="component" value="Chromosome"/>
</dbReference>
<proteinExistence type="predicted"/>
<dbReference type="RefSeq" id="WP_012664023.1">
    <property type="nucleotide sequence ID" value="NC_012115.1"/>
</dbReference>
<reference evidence="2 3" key="1">
    <citation type="journal article" date="2009" name="PLoS Genet.">
        <title>Adaptations to submarine hydrothermal environments exemplified by the genome of Nautilia profundicola.</title>
        <authorList>
            <person name="Campbell B.J."/>
            <person name="Smith J.L."/>
            <person name="Hanson T.E."/>
            <person name="Klotz M.G."/>
            <person name="Stein L.Y."/>
            <person name="Lee C.K."/>
            <person name="Wu D."/>
            <person name="Robinson J.M."/>
            <person name="Khouri H.M."/>
            <person name="Eisen J.A."/>
            <person name="Cary S.C."/>
        </authorList>
    </citation>
    <scope>NUCLEOTIDE SEQUENCE [LARGE SCALE GENOMIC DNA]</scope>
    <source>
        <strain evidence="3">ATCC BAA-1463 / DSM 18972 / AmH</strain>
    </source>
</reference>
<feature type="domain" description="Lipoprotein LPP20-like" evidence="1">
    <location>
        <begin position="21"/>
        <end position="116"/>
    </location>
</feature>
<dbReference type="AlphaFoldDB" id="B9L755"/>
<evidence type="ECO:0000313" key="2">
    <source>
        <dbReference type="EMBL" id="ACM92652.1"/>
    </source>
</evidence>
<dbReference type="HOGENOM" id="CLU_942788_0_0_7"/>
<evidence type="ECO:0000313" key="3">
    <source>
        <dbReference type="Proteomes" id="UP000000448"/>
    </source>
</evidence>
<protein>
    <submittedName>
        <fullName evidence="2">Lipoprotein</fullName>
    </submittedName>
</protein>
<sequence>MKKWFTLIVLIFVSCTNPKPPNWYIQTPKDNQNYFYASAESYSKQNAIKNALNDIASRINVKISSNFVINKGIHNQKTYNEIFQQINAQVSNINFNNYEILKIDKENDKYYVLIRINKQKLINNLKTKINIELKKIDFNENSPIKRVIYSYNILYKLKKIKSDIFILESLGVNISNYIAKIENLKKIALNIIKTTEFNIVTNRYKNQSIEIFSKYLIISKKAKNLIKINISIQKYHLFNDYIIKGKTTIILDKFYSLTFLGKSITSYKEAEAFAKEEYKLRLLKLLKTLFKINVF</sequence>
<dbReference type="EMBL" id="CP001279">
    <property type="protein sequence ID" value="ACM92652.1"/>
    <property type="molecule type" value="Genomic_DNA"/>
</dbReference>
<dbReference type="STRING" id="598659.NAMH_0020"/>
<dbReference type="KEGG" id="nam:NAMH_0020"/>
<evidence type="ECO:0000259" key="1">
    <source>
        <dbReference type="Pfam" id="PF02169"/>
    </source>
</evidence>
<dbReference type="eggNOG" id="ENOG5033DNI">
    <property type="taxonomic scope" value="Bacteria"/>
</dbReference>